<keyword evidence="3" id="KW-1185">Reference proteome</keyword>
<evidence type="ECO:0000256" key="1">
    <source>
        <dbReference type="SAM" id="MobiDB-lite"/>
    </source>
</evidence>
<gene>
    <name evidence="2" type="ORF">HF325_006744</name>
</gene>
<accession>A0A8H7GMI8</accession>
<sequence>MTDPNGQAKIGNWVPPVARAENDSLPNFDVPSTNGGGDTSNPPVRTSPDDENENFSSTSTETPAPGQSSENDTDAMNVSTLETAVNGARTVPGTTAAEAITRSANRGVEQPDTNGPSNNISGPGSTKPWAEALKPSRFVGTSKVTNLTDADYYKMTLTEARASYGWIGFLQTQDVSTNKAFPFLAYLTNRFRYWTMEQALWMGNNLTPEEIRQVKFERTVALYFKNVAFNGRARAFEFFRKMGRTEAVKLIKLKSVEEDGEVVLKEALGHGFSNLSINESMQGISNWIQQTLSAKTAALQELGNSIAAISNEVAARCKEKGLNDFPQGSMATILTAEEIAILRQSLYTRLEIWILAKGTLRFCEETQMAHVYHPTWHPIDDPCYPDSPLMNLPELVHGYVNDKSSAFKRNDHQRAVFENLLSSISFKDVNGFPRQFEAMKHASEFLPFTLRMESGIVNNPYQILLNEKPVDEAPKVLDSGFKTTSLKPANATNVITSKHSSTIVHNNTTTKEPSTMASHKVHSTATEKDPNEGREKDKMTISFAAEDVANSTFMELNEEDVQVLEDVQGPLQGLDTTMGIEDGEGGTLRAAETTTSMTGEGSVIYDDSSDDEDLDEFERLFDEVDDERLKENGFSMNTKTGGRVTRNTLKESITPDYRGVRYALAFINPETGIYEDSTFTANFVENHKRTWIAMPENYRSACQDRGWKKAMKIAARRARASQSEASIDLDPHTEPHNLNL</sequence>
<dbReference type="AlphaFoldDB" id="A0A8H7GMI8"/>
<comment type="caution">
    <text evidence="2">The sequence shown here is derived from an EMBL/GenBank/DDBJ whole genome shotgun (WGS) entry which is preliminary data.</text>
</comment>
<evidence type="ECO:0000313" key="2">
    <source>
        <dbReference type="EMBL" id="KAF7999212.1"/>
    </source>
</evidence>
<feature type="compositionally biased region" description="Basic and acidic residues" evidence="1">
    <location>
        <begin position="729"/>
        <end position="740"/>
    </location>
</feature>
<feature type="region of interest" description="Disordered" evidence="1">
    <location>
        <begin position="102"/>
        <end position="129"/>
    </location>
</feature>
<name>A0A8H7GMI8_9ASCO</name>
<feature type="region of interest" description="Disordered" evidence="1">
    <location>
        <begin position="1"/>
        <end position="73"/>
    </location>
</feature>
<evidence type="ECO:0000313" key="3">
    <source>
        <dbReference type="Proteomes" id="UP000649328"/>
    </source>
</evidence>
<feature type="compositionally biased region" description="Polar residues" evidence="1">
    <location>
        <begin position="506"/>
        <end position="517"/>
    </location>
</feature>
<feature type="compositionally biased region" description="Polar residues" evidence="1">
    <location>
        <begin position="54"/>
        <end position="73"/>
    </location>
</feature>
<dbReference type="EMBL" id="JACBPP010000010">
    <property type="protein sequence ID" value="KAF7999212.1"/>
    <property type="molecule type" value="Genomic_DNA"/>
</dbReference>
<feature type="compositionally biased region" description="Basic and acidic residues" evidence="1">
    <location>
        <begin position="525"/>
        <end position="536"/>
    </location>
</feature>
<feature type="compositionally biased region" description="Polar residues" evidence="1">
    <location>
        <begin position="111"/>
        <end position="124"/>
    </location>
</feature>
<organism evidence="2 3">
    <name type="scientific">Metschnikowia pulcherrima</name>
    <dbReference type="NCBI Taxonomy" id="27326"/>
    <lineage>
        <taxon>Eukaryota</taxon>
        <taxon>Fungi</taxon>
        <taxon>Dikarya</taxon>
        <taxon>Ascomycota</taxon>
        <taxon>Saccharomycotina</taxon>
        <taxon>Pichiomycetes</taxon>
        <taxon>Metschnikowiaceae</taxon>
        <taxon>Metschnikowia</taxon>
    </lineage>
</organism>
<proteinExistence type="predicted"/>
<protein>
    <submittedName>
        <fullName evidence="2">Uncharacterized protein</fullName>
    </submittedName>
</protein>
<feature type="region of interest" description="Disordered" evidence="1">
    <location>
        <begin position="721"/>
        <end position="740"/>
    </location>
</feature>
<reference evidence="2" key="1">
    <citation type="submission" date="2020-10" db="EMBL/GenBank/DDBJ databases">
        <title>The Whole-Genome Sequence of Metschnikowia persimmonesis, a Novel Endophytic Yeast Species Isolated from Medicinal Plant Diospyros kaki Thumb.</title>
        <authorList>
            <person name="Rahmat E."/>
            <person name="Kang Y."/>
        </authorList>
    </citation>
    <scope>NUCLEOTIDE SEQUENCE</scope>
    <source>
        <strain evidence="2">KIOM G15050</strain>
    </source>
</reference>
<feature type="region of interest" description="Disordered" evidence="1">
    <location>
        <begin position="506"/>
        <end position="536"/>
    </location>
</feature>
<dbReference type="Proteomes" id="UP000649328">
    <property type="component" value="Unassembled WGS sequence"/>
</dbReference>